<evidence type="ECO:0000313" key="4">
    <source>
        <dbReference type="Proteomes" id="UP001289135"/>
    </source>
</evidence>
<evidence type="ECO:0000259" key="2">
    <source>
        <dbReference type="Pfam" id="PF00206"/>
    </source>
</evidence>
<organism evidence="3 4">
    <name type="scientific">Lyticum sinuosum</name>
    <dbReference type="NCBI Taxonomy" id="1332059"/>
    <lineage>
        <taxon>Bacteria</taxon>
        <taxon>Pseudomonadati</taxon>
        <taxon>Pseudomonadota</taxon>
        <taxon>Alphaproteobacteria</taxon>
        <taxon>Rickettsiales</taxon>
        <taxon>Lyticum</taxon>
    </lineage>
</organism>
<dbReference type="GO" id="GO:0042450">
    <property type="term" value="P:L-arginine biosynthetic process via ornithine"/>
    <property type="evidence" value="ECO:0007669"/>
    <property type="project" value="InterPro"/>
</dbReference>
<comment type="caution">
    <text evidence="3">The sequence shown here is derived from an EMBL/GenBank/DDBJ whole genome shotgun (WGS) entry which is preliminary data.</text>
</comment>
<dbReference type="Gene3D" id="1.10.275.10">
    <property type="entry name" value="Fumarase/aspartase (N-terminal domain)"/>
    <property type="match status" value="1"/>
</dbReference>
<dbReference type="Gene3D" id="1.20.200.10">
    <property type="entry name" value="Fumarase/aspartase (Central domain)"/>
    <property type="match status" value="1"/>
</dbReference>
<proteinExistence type="predicted"/>
<protein>
    <submittedName>
        <fullName evidence="3">Argininosuccinate lyase 1</fullName>
    </submittedName>
</protein>
<dbReference type="SUPFAM" id="SSF48557">
    <property type="entry name" value="L-aspartase-like"/>
    <property type="match status" value="1"/>
</dbReference>
<dbReference type="EMBL" id="JARGYU010000002">
    <property type="protein sequence ID" value="MDZ5761420.1"/>
    <property type="molecule type" value="Genomic_DNA"/>
</dbReference>
<accession>A0AAE4VKT5</accession>
<sequence>MKIRNTNIQEKNFNLINDLGTKREEKNENNKNNLSSIRLYHNFIKIFEARLKMLRKAGFLQSNINVYDRIKSALGILASKTYSEIQKENLSNYSDINSYIIEQVIALTDPQTAEYLLLNYSKKEQNNIASRMWIREATHRIMEIMRSIIIQIASQAESNLKISIPGQINNQDILPVSLGYYMISYAMSFYRFYYKFSLFKQEHNEMPSGSGSMGGTSLVMNSNIIARYLHFSNVKRNAADAFGDDSHISDFINASNGLATKIGKIMRQISFWSQQYNAFIYFIKSHSSNSSFGQSNNDAMELIDSIISKSIGICNISNNVNNILVNAACPLTINHQELNANLFKCFDDLEYMLLATQDIFFIIKANKRLTKEAAQNPKSFYKDILEWFLKNTELGLHKSIEVTNSIINKAIENDQKIGLMDLQELQKINPNINAGIYAAVSPMRASIARRSIDGTSPVKVRKLIRFLIRKMNQDTNDNLNDNNTSDRIDTKLINEAGNIN</sequence>
<dbReference type="Pfam" id="PF00206">
    <property type="entry name" value="Lyase_1"/>
    <property type="match status" value="1"/>
</dbReference>
<dbReference type="RefSeq" id="WP_322498846.1">
    <property type="nucleotide sequence ID" value="NZ_JARGYU010000002.1"/>
</dbReference>
<dbReference type="AlphaFoldDB" id="A0AAE4VKT5"/>
<feature type="domain" description="Fumarate lyase N-terminal" evidence="2">
    <location>
        <begin position="102"/>
        <end position="276"/>
    </location>
</feature>
<dbReference type="InterPro" id="IPR024083">
    <property type="entry name" value="Fumarase/histidase_N"/>
</dbReference>
<keyword evidence="1 3" id="KW-0456">Lyase</keyword>
<dbReference type="InterPro" id="IPR009049">
    <property type="entry name" value="Argininosuccinate_lyase"/>
</dbReference>
<dbReference type="Proteomes" id="UP001289135">
    <property type="component" value="Unassembled WGS sequence"/>
</dbReference>
<dbReference type="GO" id="GO:0005829">
    <property type="term" value="C:cytosol"/>
    <property type="evidence" value="ECO:0007669"/>
    <property type="project" value="TreeGrafter"/>
</dbReference>
<dbReference type="InterPro" id="IPR008948">
    <property type="entry name" value="L-Aspartase-like"/>
</dbReference>
<dbReference type="PANTHER" id="PTHR43814:SF1">
    <property type="entry name" value="ARGININOSUCCINATE LYASE"/>
    <property type="match status" value="1"/>
</dbReference>
<keyword evidence="4" id="KW-1185">Reference proteome</keyword>
<evidence type="ECO:0000313" key="3">
    <source>
        <dbReference type="EMBL" id="MDZ5761420.1"/>
    </source>
</evidence>
<dbReference type="Gene3D" id="1.10.40.30">
    <property type="entry name" value="Fumarase/aspartase (C-terminal domain)"/>
    <property type="match status" value="1"/>
</dbReference>
<dbReference type="PANTHER" id="PTHR43814">
    <property type="entry name" value="ARGININOSUCCINATE LYASE"/>
    <property type="match status" value="1"/>
</dbReference>
<dbReference type="InterPro" id="IPR022761">
    <property type="entry name" value="Fumarate_lyase_N"/>
</dbReference>
<gene>
    <name evidence="3" type="ORF">Lyticum_00596</name>
</gene>
<name>A0AAE4VKT5_9RICK</name>
<evidence type="ECO:0000256" key="1">
    <source>
        <dbReference type="ARBA" id="ARBA00023239"/>
    </source>
</evidence>
<dbReference type="GO" id="GO:0004056">
    <property type="term" value="F:argininosuccinate lyase activity"/>
    <property type="evidence" value="ECO:0007669"/>
    <property type="project" value="InterPro"/>
</dbReference>
<reference evidence="3" key="1">
    <citation type="submission" date="2023-02" db="EMBL/GenBank/DDBJ databases">
        <title>Host association and intracellularity evolved multiple times independently in the Rickettsiales.</title>
        <authorList>
            <person name="Castelli M."/>
            <person name="Nardi T."/>
            <person name="Gammuto L."/>
            <person name="Bellinzona G."/>
            <person name="Sabaneyeva E."/>
            <person name="Potekhin A."/>
            <person name="Serra V."/>
            <person name="Petroni G."/>
            <person name="Sassera D."/>
        </authorList>
    </citation>
    <scope>NUCLEOTIDE SEQUENCE</scope>
    <source>
        <strain evidence="3">USBL-36I1</strain>
    </source>
</reference>